<organism evidence="2 3">
    <name type="scientific">Winogradskyella alexanderae</name>
    <dbReference type="NCBI Taxonomy" id="2877123"/>
    <lineage>
        <taxon>Bacteria</taxon>
        <taxon>Pseudomonadati</taxon>
        <taxon>Bacteroidota</taxon>
        <taxon>Flavobacteriia</taxon>
        <taxon>Flavobacteriales</taxon>
        <taxon>Flavobacteriaceae</taxon>
        <taxon>Winogradskyella</taxon>
    </lineage>
</organism>
<dbReference type="RefSeq" id="WP_224527943.1">
    <property type="nucleotide sequence ID" value="NZ_JAIUJR010000004.1"/>
</dbReference>
<dbReference type="SMART" id="SM01034">
    <property type="entry name" value="BLUF"/>
    <property type="match status" value="1"/>
</dbReference>
<accession>A0ABS7XQZ1</accession>
<name>A0ABS7XQZ1_9FLAO</name>
<proteinExistence type="predicted"/>
<protein>
    <submittedName>
        <fullName evidence="2">BLUF domain-containing protein</fullName>
    </submittedName>
</protein>
<evidence type="ECO:0000313" key="2">
    <source>
        <dbReference type="EMBL" id="MCA0132432.1"/>
    </source>
</evidence>
<evidence type="ECO:0000313" key="3">
    <source>
        <dbReference type="Proteomes" id="UP001198901"/>
    </source>
</evidence>
<dbReference type="EMBL" id="JAIUJR010000004">
    <property type="protein sequence ID" value="MCA0132432.1"/>
    <property type="molecule type" value="Genomic_DNA"/>
</dbReference>
<evidence type="ECO:0000259" key="1">
    <source>
        <dbReference type="PROSITE" id="PS50925"/>
    </source>
</evidence>
<dbReference type="Pfam" id="PF04940">
    <property type="entry name" value="BLUF"/>
    <property type="match status" value="1"/>
</dbReference>
<dbReference type="InterPro" id="IPR007024">
    <property type="entry name" value="BLUF_domain"/>
</dbReference>
<dbReference type="PROSITE" id="PS50925">
    <property type="entry name" value="BLUF"/>
    <property type="match status" value="1"/>
</dbReference>
<dbReference type="InterPro" id="IPR036046">
    <property type="entry name" value="Acylphosphatase-like_dom_sf"/>
</dbReference>
<reference evidence="3" key="1">
    <citation type="submission" date="2023-07" db="EMBL/GenBank/DDBJ databases">
        <authorList>
            <person name="Yue Y."/>
        </authorList>
    </citation>
    <scope>NUCLEOTIDE SEQUENCE [LARGE SCALE GENOMIC DNA]</scope>
    <source>
        <strain evidence="3">D23</strain>
    </source>
</reference>
<gene>
    <name evidence="2" type="ORF">LBU54_07530</name>
</gene>
<sequence>MKEPTADYRGFTFFINLEFPSHRIDMKAICYISNFARDLNKHQISELIETVNCNNIRENITGILIIRNKQFFQILEGENRVINQMYKKIRSDKRHSTIIKLLDITIDGRIFSDYNSGKFEVFQKYANLKKLYLYFNWIKEAEYLPADGIIKLTTNFLKQSK</sequence>
<feature type="domain" description="BLUF" evidence="1">
    <location>
        <begin position="26"/>
        <end position="117"/>
    </location>
</feature>
<dbReference type="Gene3D" id="3.30.70.100">
    <property type="match status" value="1"/>
</dbReference>
<dbReference type="Proteomes" id="UP001198901">
    <property type="component" value="Unassembled WGS sequence"/>
</dbReference>
<comment type="caution">
    <text evidence="2">The sequence shown here is derived from an EMBL/GenBank/DDBJ whole genome shotgun (WGS) entry which is preliminary data.</text>
</comment>
<dbReference type="SUPFAM" id="SSF54975">
    <property type="entry name" value="Acylphosphatase/BLUF domain-like"/>
    <property type="match status" value="1"/>
</dbReference>
<keyword evidence="3" id="KW-1185">Reference proteome</keyword>